<proteinExistence type="predicted"/>
<dbReference type="EMBL" id="ML732779">
    <property type="protein sequence ID" value="KAB8275959.1"/>
    <property type="molecule type" value="Genomic_DNA"/>
</dbReference>
<evidence type="ECO:0000313" key="2">
    <source>
        <dbReference type="Proteomes" id="UP000326289"/>
    </source>
</evidence>
<evidence type="ECO:0000313" key="1">
    <source>
        <dbReference type="EMBL" id="KAB8275959.1"/>
    </source>
</evidence>
<name>A0A5N6JCC9_9EURO</name>
<keyword evidence="2" id="KW-1185">Reference proteome</keyword>
<protein>
    <submittedName>
        <fullName evidence="1">Uncharacterized protein</fullName>
    </submittedName>
</protein>
<dbReference type="Proteomes" id="UP000326289">
    <property type="component" value="Unassembled WGS sequence"/>
</dbReference>
<organism evidence="1 2">
    <name type="scientific">Aspergillus minisclerotigenes</name>
    <dbReference type="NCBI Taxonomy" id="656917"/>
    <lineage>
        <taxon>Eukaryota</taxon>
        <taxon>Fungi</taxon>
        <taxon>Dikarya</taxon>
        <taxon>Ascomycota</taxon>
        <taxon>Pezizomycotina</taxon>
        <taxon>Eurotiomycetes</taxon>
        <taxon>Eurotiomycetidae</taxon>
        <taxon>Eurotiales</taxon>
        <taxon>Aspergillaceae</taxon>
        <taxon>Aspergillus</taxon>
        <taxon>Aspergillus subgen. Circumdati</taxon>
    </lineage>
</organism>
<reference evidence="1 2" key="1">
    <citation type="submission" date="2019-04" db="EMBL/GenBank/DDBJ databases">
        <title>Fungal friends and foes A comparative genomics study of 23 Aspergillus species from section Flavi.</title>
        <authorList>
            <consortium name="DOE Joint Genome Institute"/>
            <person name="Kjaerbolling I."/>
            <person name="Vesth T.C."/>
            <person name="Frisvad J.C."/>
            <person name="Nybo J.L."/>
            <person name="Theobald S."/>
            <person name="Kildgaard S."/>
            <person name="Petersen T.I."/>
            <person name="Kuo A."/>
            <person name="Sato A."/>
            <person name="Lyhne E.K."/>
            <person name="Kogle M.E."/>
            <person name="Wiebenga A."/>
            <person name="Kun R.S."/>
            <person name="Lubbers R.J."/>
            <person name="Makela M.R."/>
            <person name="Barry K."/>
            <person name="Chovatia M."/>
            <person name="Clum A."/>
            <person name="Daum C."/>
            <person name="Haridas S."/>
            <person name="He G."/>
            <person name="LaButti K."/>
            <person name="Lipzen A."/>
            <person name="Mondo S."/>
            <person name="Pangilinan J."/>
            <person name="Riley R."/>
            <person name="Salamov A."/>
            <person name="Simmons B.A."/>
            <person name="Magnuson J.K."/>
            <person name="Henrissat B."/>
            <person name="Mortensen U.H."/>
            <person name="Larsen T.O."/>
            <person name="De vries R.P."/>
            <person name="Grigoriev I.V."/>
            <person name="Machida M."/>
            <person name="Baker S.E."/>
            <person name="Andersen M.R."/>
        </authorList>
    </citation>
    <scope>NUCLEOTIDE SEQUENCE [LARGE SCALE GENOMIC DNA]</scope>
    <source>
        <strain evidence="1 2">CBS 117635</strain>
    </source>
</reference>
<gene>
    <name evidence="1" type="ORF">BDV30DRAFT_224717</name>
</gene>
<sequence length="256" mass="29003">MGPRDSTEHALRTSSMIATLPRTHSTLRPSSCNSLINALSAGLVPAERESFLPGGTVQEKIYHLDNKAVTKERDNLLHEVQEIVSTGQTRYNMLEFPAPYALAKYLLEQLLLDRKDNQHYSTLIIRPSNSGPCPPAPAQILRLRPENSPPLLSLCPLQPFQTDLPGRLQHVPDYSMSICQRGGVVLSPKHAEAFFQMLARFNRGWEFSCARSDLRLDWHDPEEFMRVRIRILVHKLQKLLFYTSRGPDSALYGECV</sequence>
<dbReference type="AlphaFoldDB" id="A0A5N6JCC9"/>
<accession>A0A5N6JCC9</accession>